<dbReference type="AlphaFoldDB" id="A0A915HGM3"/>
<name>A0A915HGM3_ROMCU</name>
<sequence length="135" mass="15391">MEVYQIQRGKEALSLDGFAYCIDADQHLEPLFQYFEQQWLKNSSLNIWNMHGIHRRTNNDLEGKMKACGAMLTLLILASLFFVAVSALSPNVVIADVVCDNSYIDLVVTVGVVCWRFLREQKCAKSVNSRFNLNE</sequence>
<feature type="transmembrane region" description="Helical" evidence="1">
    <location>
        <begin position="67"/>
        <end position="89"/>
    </location>
</feature>
<evidence type="ECO:0000313" key="3">
    <source>
        <dbReference type="WBParaSite" id="nRc.2.0.1.t00768-RA"/>
    </source>
</evidence>
<keyword evidence="2" id="KW-1185">Reference proteome</keyword>
<keyword evidence="1" id="KW-1133">Transmembrane helix</keyword>
<reference evidence="3" key="1">
    <citation type="submission" date="2022-11" db="UniProtKB">
        <authorList>
            <consortium name="WormBaseParasite"/>
        </authorList>
    </citation>
    <scope>IDENTIFICATION</scope>
</reference>
<feature type="transmembrane region" description="Helical" evidence="1">
    <location>
        <begin position="101"/>
        <end position="118"/>
    </location>
</feature>
<dbReference type="Proteomes" id="UP000887565">
    <property type="component" value="Unplaced"/>
</dbReference>
<proteinExistence type="predicted"/>
<evidence type="ECO:0000313" key="2">
    <source>
        <dbReference type="Proteomes" id="UP000887565"/>
    </source>
</evidence>
<organism evidence="2 3">
    <name type="scientific">Romanomermis culicivorax</name>
    <name type="common">Nematode worm</name>
    <dbReference type="NCBI Taxonomy" id="13658"/>
    <lineage>
        <taxon>Eukaryota</taxon>
        <taxon>Metazoa</taxon>
        <taxon>Ecdysozoa</taxon>
        <taxon>Nematoda</taxon>
        <taxon>Enoplea</taxon>
        <taxon>Dorylaimia</taxon>
        <taxon>Mermithida</taxon>
        <taxon>Mermithoidea</taxon>
        <taxon>Mermithidae</taxon>
        <taxon>Romanomermis</taxon>
    </lineage>
</organism>
<evidence type="ECO:0000256" key="1">
    <source>
        <dbReference type="SAM" id="Phobius"/>
    </source>
</evidence>
<keyword evidence="1" id="KW-0812">Transmembrane</keyword>
<accession>A0A915HGM3</accession>
<protein>
    <submittedName>
        <fullName evidence="3">Transmembrane protein</fullName>
    </submittedName>
</protein>
<dbReference type="WBParaSite" id="nRc.2.0.1.t00768-RA">
    <property type="protein sequence ID" value="nRc.2.0.1.t00768-RA"/>
    <property type="gene ID" value="nRc.2.0.1.g00768"/>
</dbReference>
<keyword evidence="1" id="KW-0472">Membrane</keyword>